<accession>A0AAV0SZ55</accession>
<evidence type="ECO:0000313" key="2">
    <source>
        <dbReference type="Proteomes" id="UP001162029"/>
    </source>
</evidence>
<comment type="caution">
    <text evidence="1">The sequence shown here is derived from an EMBL/GenBank/DDBJ whole genome shotgun (WGS) entry which is preliminary data.</text>
</comment>
<proteinExistence type="predicted"/>
<organism evidence="1 2">
    <name type="scientific">Peronospora destructor</name>
    <dbReference type="NCBI Taxonomy" id="86335"/>
    <lineage>
        <taxon>Eukaryota</taxon>
        <taxon>Sar</taxon>
        <taxon>Stramenopiles</taxon>
        <taxon>Oomycota</taxon>
        <taxon>Peronosporomycetes</taxon>
        <taxon>Peronosporales</taxon>
        <taxon>Peronosporaceae</taxon>
        <taxon>Peronospora</taxon>
    </lineage>
</organism>
<dbReference type="Proteomes" id="UP001162029">
    <property type="component" value="Unassembled WGS sequence"/>
</dbReference>
<dbReference type="EMBL" id="CANTFM010000089">
    <property type="protein sequence ID" value="CAI5710961.1"/>
    <property type="molecule type" value="Genomic_DNA"/>
</dbReference>
<keyword evidence="2" id="KW-1185">Reference proteome</keyword>
<sequence length="990" mass="109996">MADVTQRLAACVDDAAVATELRAALQDLASIEDHKAALDDVVAFVTASEDRWSTVAQTFVSGFREDTFEDEIQLKLLDALLVWIAQEKVQTNHKIFSILLQFFKLAICHLGDAGDMRRWFKWGDQVLDLVYQNAALLKNQEPLDAEDEAQEDFEGLRCYVVKIATLLMQLRNKIERSDDVKSNLKTVTFIWKVVVDPNNLAKLSTAFGPTLSGAVAEENDAKTFCVNEVIVAVVISVECSAGQLLRVQDGKSTDVLDVGVLKFLKLYWRAFQRLIVAFTDKLECELENCVLVIVNVTATLLYAAQHSQIPESSKTGHELRALLDQAVEITVKLASSTHGATNCQTRASIRTLLWHPAADMVRAVGQRQPLDVTTTDVESSIQWSHLLILTAFAASNEDISKGNTDGDTVYTDSNRAIEVSQLFARYRECALADLHSRLIEVTELFMDLMLGYFFNFEDIAELQLTLLKQTLYPDWMQRTLCWEIWRELLCFCWDETLAVQALQMLVDITQWDDSSSDKSSVLASGVIGEVLQLIAFVYTDMPLPLQDVCMDQVTAVVDVISSKGPGHHFNLRVASQLHLLEKLAGVHFLHSYNGLIKDEWVAKYLPICFECCGTILDLLSSEVKASTAKHDGVLKMIRVLDMCLLVLRGVFDDSEPRQDGIAELSVILVRMSTEALSQLAAHCKQTGGSQVVANGLQPLTNRTSRSLALEKVGSRCIGRAIETSLYVLTKLGSVLKSNKHNQCVQVMKDLLAIIDSAQILEQDGALSDTPIITARFVSTALFDLQVAGGDTAVVWQVMLALFQKLFASTWTASHQTSQATLLLSVILDALYKFIAHSNVVELPGVALRTLLANEFQPFRQSVSMRKLAPEDVAKALETAQSSTLQSLKRSQNSQYRAFRDRFPDESAELYDRFGKNISVTSIKRSADNSEALPQKRHKITHFVSLCREIESLFSSMEDNKTAANILSGKELEDATAVLHKLLAKTITLCP</sequence>
<reference evidence="1" key="1">
    <citation type="submission" date="2022-12" db="EMBL/GenBank/DDBJ databases">
        <authorList>
            <person name="Webb A."/>
        </authorList>
    </citation>
    <scope>NUCLEOTIDE SEQUENCE</scope>
    <source>
        <strain evidence="1">Pd1</strain>
    </source>
</reference>
<gene>
    <name evidence="1" type="ORF">PDE001_LOCUS537</name>
</gene>
<evidence type="ECO:0000313" key="1">
    <source>
        <dbReference type="EMBL" id="CAI5710961.1"/>
    </source>
</evidence>
<dbReference type="AlphaFoldDB" id="A0AAV0SZ55"/>
<protein>
    <submittedName>
        <fullName evidence="1">Uncharacterized protein</fullName>
    </submittedName>
</protein>
<name>A0AAV0SZ55_9STRA</name>